<dbReference type="AlphaFoldDB" id="A0AAW0BY07"/>
<sequence length="471" mass="51392">MGSAQLSMSLPTSFPFTFAAPDNEEAPHSPPYLRYESPYQPSPPSNPPFQYWSSLSPTSELMMDVDDYSTLHWPCGHLPNSILPASAEQSTGYSDVHSRTSAAEDHELLNQQVLTGDGGDAVNAAFLQLMDSQIPGKKVDSFLIKLLLRRGSFPPEELLNLVDWRRLQGLAERLVNWMLDTTAASRQSKHRYPPNTVESIAVQSDIDHSCPYNPPSSLVLPSREAFFPPISANLISRCPSPRISTDNSLNQALTLSPSTPSRGPLFFKSASPPPAAVPPTPLPESLHADSHISPSSEKSPPAPDPVTPPTNISPTITISPPPSSIAPESPLPADSTPPSYPDIIQDSNIQVDSVHIIAPVTDTPLAPKRRCDHCQTENTAQWRTHPEKDGHLCNACGQYLLRQGKPRPLDTINQAKLRPPRTSCKDDFLVAPPRSVVPEKRGGEVIMRVFSKSARRHSHSGETLVAVDPVF</sequence>
<dbReference type="InterPro" id="IPR013088">
    <property type="entry name" value="Znf_NHR/GATA"/>
</dbReference>
<feature type="compositionally biased region" description="Low complexity" evidence="2">
    <location>
        <begin position="309"/>
        <end position="318"/>
    </location>
</feature>
<dbReference type="InterPro" id="IPR000679">
    <property type="entry name" value="Znf_GATA"/>
</dbReference>
<dbReference type="Proteomes" id="UP001362999">
    <property type="component" value="Unassembled WGS sequence"/>
</dbReference>
<dbReference type="PROSITE" id="PS50114">
    <property type="entry name" value="GATA_ZN_FINGER_2"/>
    <property type="match status" value="1"/>
</dbReference>
<protein>
    <recommendedName>
        <fullName evidence="3">GATA-type domain-containing protein</fullName>
    </recommendedName>
</protein>
<feature type="domain" description="GATA-type" evidence="3">
    <location>
        <begin position="365"/>
        <end position="421"/>
    </location>
</feature>
<comment type="caution">
    <text evidence="4">The sequence shown here is derived from an EMBL/GenBank/DDBJ whole genome shotgun (WGS) entry which is preliminary data.</text>
</comment>
<dbReference type="EMBL" id="JAWWNJ010000026">
    <property type="protein sequence ID" value="KAK7030114.1"/>
    <property type="molecule type" value="Genomic_DNA"/>
</dbReference>
<dbReference type="Pfam" id="PF00320">
    <property type="entry name" value="GATA"/>
    <property type="match status" value="1"/>
</dbReference>
<name>A0AAW0BY07_9AGAR</name>
<gene>
    <name evidence="4" type="ORF">R3P38DRAFT_2933257</name>
</gene>
<evidence type="ECO:0000256" key="2">
    <source>
        <dbReference type="SAM" id="MobiDB-lite"/>
    </source>
</evidence>
<reference evidence="4 5" key="1">
    <citation type="journal article" date="2024" name="J Genomics">
        <title>Draft genome sequencing and assembly of Favolaschia claudopus CIRM-BRFM 2984 isolated from oak limbs.</title>
        <authorList>
            <person name="Navarro D."/>
            <person name="Drula E."/>
            <person name="Chaduli D."/>
            <person name="Cazenave R."/>
            <person name="Ahrendt S."/>
            <person name="Wang J."/>
            <person name="Lipzen A."/>
            <person name="Daum C."/>
            <person name="Barry K."/>
            <person name="Grigoriev I.V."/>
            <person name="Favel A."/>
            <person name="Rosso M.N."/>
            <person name="Martin F."/>
        </authorList>
    </citation>
    <scope>NUCLEOTIDE SEQUENCE [LARGE SCALE GENOMIC DNA]</scope>
    <source>
        <strain evidence="4 5">CIRM-BRFM 2984</strain>
    </source>
</reference>
<keyword evidence="1" id="KW-0863">Zinc-finger</keyword>
<evidence type="ECO:0000313" key="5">
    <source>
        <dbReference type="Proteomes" id="UP001362999"/>
    </source>
</evidence>
<feature type="region of interest" description="Disordered" evidence="2">
    <location>
        <begin position="251"/>
        <end position="344"/>
    </location>
</feature>
<evidence type="ECO:0000259" key="3">
    <source>
        <dbReference type="PROSITE" id="PS50114"/>
    </source>
</evidence>
<feature type="region of interest" description="Disordered" evidence="2">
    <location>
        <begin position="17"/>
        <end position="41"/>
    </location>
</feature>
<keyword evidence="1" id="KW-0479">Metal-binding</keyword>
<dbReference type="SMART" id="SM00401">
    <property type="entry name" value="ZnF_GATA"/>
    <property type="match status" value="1"/>
</dbReference>
<accession>A0AAW0BY07</accession>
<evidence type="ECO:0000256" key="1">
    <source>
        <dbReference type="PROSITE-ProRule" id="PRU00094"/>
    </source>
</evidence>
<proteinExistence type="predicted"/>
<feature type="compositionally biased region" description="Polar residues" evidence="2">
    <location>
        <begin position="251"/>
        <end position="261"/>
    </location>
</feature>
<dbReference type="Gene3D" id="3.30.50.10">
    <property type="entry name" value="Erythroid Transcription Factor GATA-1, subunit A"/>
    <property type="match status" value="1"/>
</dbReference>
<dbReference type="SUPFAM" id="SSF57716">
    <property type="entry name" value="Glucocorticoid receptor-like (DNA-binding domain)"/>
    <property type="match status" value="1"/>
</dbReference>
<organism evidence="4 5">
    <name type="scientific">Favolaschia claudopus</name>
    <dbReference type="NCBI Taxonomy" id="2862362"/>
    <lineage>
        <taxon>Eukaryota</taxon>
        <taxon>Fungi</taxon>
        <taxon>Dikarya</taxon>
        <taxon>Basidiomycota</taxon>
        <taxon>Agaricomycotina</taxon>
        <taxon>Agaricomycetes</taxon>
        <taxon>Agaricomycetidae</taxon>
        <taxon>Agaricales</taxon>
        <taxon>Marasmiineae</taxon>
        <taxon>Mycenaceae</taxon>
        <taxon>Favolaschia</taxon>
    </lineage>
</organism>
<dbReference type="GO" id="GO:0006355">
    <property type="term" value="P:regulation of DNA-templated transcription"/>
    <property type="evidence" value="ECO:0007669"/>
    <property type="project" value="InterPro"/>
</dbReference>
<keyword evidence="5" id="KW-1185">Reference proteome</keyword>
<keyword evidence="1" id="KW-0862">Zinc</keyword>
<dbReference type="GO" id="GO:0043565">
    <property type="term" value="F:sequence-specific DNA binding"/>
    <property type="evidence" value="ECO:0007669"/>
    <property type="project" value="InterPro"/>
</dbReference>
<dbReference type="GO" id="GO:0008270">
    <property type="term" value="F:zinc ion binding"/>
    <property type="evidence" value="ECO:0007669"/>
    <property type="project" value="UniProtKB-KW"/>
</dbReference>
<dbReference type="CDD" id="cd00202">
    <property type="entry name" value="ZnF_GATA"/>
    <property type="match status" value="1"/>
</dbReference>
<evidence type="ECO:0000313" key="4">
    <source>
        <dbReference type="EMBL" id="KAK7030114.1"/>
    </source>
</evidence>
<feature type="compositionally biased region" description="Pro residues" evidence="2">
    <location>
        <begin position="271"/>
        <end position="282"/>
    </location>
</feature>